<feature type="region of interest" description="Disordered" evidence="1">
    <location>
        <begin position="409"/>
        <end position="430"/>
    </location>
</feature>
<evidence type="ECO:0000256" key="1">
    <source>
        <dbReference type="SAM" id="MobiDB-lite"/>
    </source>
</evidence>
<evidence type="ECO:0000313" key="2">
    <source>
        <dbReference type="EMBL" id="GAA5804064.1"/>
    </source>
</evidence>
<protein>
    <submittedName>
        <fullName evidence="2">Uncharacterized protein</fullName>
    </submittedName>
</protein>
<gene>
    <name evidence="2" type="ORF">HPULCUR_009550</name>
</gene>
<dbReference type="Proteomes" id="UP001476247">
    <property type="component" value="Unassembled WGS sequence"/>
</dbReference>
<comment type="caution">
    <text evidence="2">The sequence shown here is derived from an EMBL/GenBank/DDBJ whole genome shotgun (WGS) entry which is preliminary data.</text>
</comment>
<feature type="region of interest" description="Disordered" evidence="1">
    <location>
        <begin position="13"/>
        <end position="115"/>
    </location>
</feature>
<feature type="region of interest" description="Disordered" evidence="1">
    <location>
        <begin position="219"/>
        <end position="262"/>
    </location>
</feature>
<feature type="compositionally biased region" description="Low complexity" evidence="1">
    <location>
        <begin position="82"/>
        <end position="92"/>
    </location>
</feature>
<organism evidence="2 3">
    <name type="scientific">Helicostylum pulchrum</name>
    <dbReference type="NCBI Taxonomy" id="562976"/>
    <lineage>
        <taxon>Eukaryota</taxon>
        <taxon>Fungi</taxon>
        <taxon>Fungi incertae sedis</taxon>
        <taxon>Mucoromycota</taxon>
        <taxon>Mucoromycotina</taxon>
        <taxon>Mucoromycetes</taxon>
        <taxon>Mucorales</taxon>
        <taxon>Mucorineae</taxon>
        <taxon>Mucoraceae</taxon>
        <taxon>Helicostylum</taxon>
    </lineage>
</organism>
<feature type="region of interest" description="Disordered" evidence="1">
    <location>
        <begin position="444"/>
        <end position="467"/>
    </location>
</feature>
<sequence>MFSSLSVMFHSSSSRHEQYLVRPSHSKATLSKKRSSLESEISGADSGYTSSSSTPSSGSPISPTHHVTRKNINFNEPNDDYTTTASTASIITKNSIEPIKKKKSRKHQPPRQPDLVYSCPRPLAFPFHNDDHFLPIAEADPRDVARVSPSLNRSSSLQSSKASVGSTRMYENYQYSTSNSNRAVDTESSYSQQSSILSTIQRGTVRSIRSLFQLPDSLSNKGGLSRVQTNNTSHTSYSSSTRQTADTHNNASPNPSNPQLERLEIKKGTVQSIKDMFSKKRASFQTQPVAQQTSRQQKGYVGATIGQFESSSSSYSRANISAAAAAKKKVQPPATFKPVACNVTKPEQSRSKTSFTSRATEFANRTIWKPKANPDLTPATKPLPKNPSQKTLKSEVKKLSARMFTLPKTWRSNNDEGNVSLPVNEAPAKQKRSLFSFKRSDISDSAANKKSCTASEQATDVPPPPVTTARKMWKSFKSLVTGKKSSRVGVL</sequence>
<proteinExistence type="predicted"/>
<feature type="compositionally biased region" description="Basic residues" evidence="1">
    <location>
        <begin position="100"/>
        <end position="109"/>
    </location>
</feature>
<accession>A0ABP9YAU5</accession>
<feature type="compositionally biased region" description="Low complexity" evidence="1">
    <location>
        <begin position="228"/>
        <end position="244"/>
    </location>
</feature>
<evidence type="ECO:0000313" key="3">
    <source>
        <dbReference type="Proteomes" id="UP001476247"/>
    </source>
</evidence>
<name>A0ABP9YAU5_9FUNG</name>
<feature type="region of interest" description="Disordered" evidence="1">
    <location>
        <begin position="370"/>
        <end position="391"/>
    </location>
</feature>
<feature type="compositionally biased region" description="Polar residues" evidence="1">
    <location>
        <begin position="246"/>
        <end position="259"/>
    </location>
</feature>
<feature type="compositionally biased region" description="Low complexity" evidence="1">
    <location>
        <begin position="42"/>
        <end position="64"/>
    </location>
</feature>
<keyword evidence="3" id="KW-1185">Reference proteome</keyword>
<reference evidence="2 3" key="1">
    <citation type="submission" date="2024-04" db="EMBL/GenBank/DDBJ databases">
        <title>genome sequences of Mucor flavus KT1a and Helicostylum pulchrum KT1b strains isolation_sourced from the surface of a dry-aged beef.</title>
        <authorList>
            <person name="Toyotome T."/>
            <person name="Hosono M."/>
            <person name="Torimaru M."/>
            <person name="Fukuda K."/>
            <person name="Mikami N."/>
        </authorList>
    </citation>
    <scope>NUCLEOTIDE SEQUENCE [LARGE SCALE GENOMIC DNA]</scope>
    <source>
        <strain evidence="2 3">KT1b</strain>
    </source>
</reference>
<feature type="compositionally biased region" description="Polar residues" evidence="1">
    <location>
        <begin position="444"/>
        <end position="458"/>
    </location>
</feature>
<dbReference type="EMBL" id="BAABUJ010000032">
    <property type="protein sequence ID" value="GAA5804064.1"/>
    <property type="molecule type" value="Genomic_DNA"/>
</dbReference>